<keyword evidence="2" id="KW-1185">Reference proteome</keyword>
<dbReference type="HOGENOM" id="CLU_3316713_0_0_12"/>
<dbReference type="KEGG" id="slr:L21SP2_2953"/>
<evidence type="ECO:0000313" key="2">
    <source>
        <dbReference type="Proteomes" id="UP000018680"/>
    </source>
</evidence>
<dbReference type="STRING" id="1307761.L21SP2_2953"/>
<accession>V5WL60</accession>
<dbReference type="AlphaFoldDB" id="V5WL60"/>
<sequence length="39" mass="4391">MDIYPLIRCLFFAGSIRGDEASSPAACIRVSASFWNRLR</sequence>
<dbReference type="Proteomes" id="UP000018680">
    <property type="component" value="Chromosome"/>
</dbReference>
<reference evidence="1 2" key="1">
    <citation type="journal article" date="2015" name="Stand. Genomic Sci.">
        <title>Complete genome sequence and description of Salinispira pacifica gen. nov., sp. nov., a novel spirochaete isolated form a hypersaline microbial mat.</title>
        <authorList>
            <person name="Ben Hania W."/>
            <person name="Joseph M."/>
            <person name="Schumann P."/>
            <person name="Bunk B."/>
            <person name="Fiebig A."/>
            <person name="Sproer C."/>
            <person name="Klenk H.P."/>
            <person name="Fardeau M.L."/>
            <person name="Spring S."/>
        </authorList>
    </citation>
    <scope>NUCLEOTIDE SEQUENCE [LARGE SCALE GENOMIC DNA]</scope>
    <source>
        <strain evidence="1 2">L21-RPul-D2</strain>
    </source>
</reference>
<name>V5WL60_9SPIO</name>
<organism evidence="1 2">
    <name type="scientific">Salinispira pacifica</name>
    <dbReference type="NCBI Taxonomy" id="1307761"/>
    <lineage>
        <taxon>Bacteria</taxon>
        <taxon>Pseudomonadati</taxon>
        <taxon>Spirochaetota</taxon>
        <taxon>Spirochaetia</taxon>
        <taxon>Spirochaetales</taxon>
        <taxon>Spirochaetaceae</taxon>
        <taxon>Salinispira</taxon>
    </lineage>
</organism>
<evidence type="ECO:0000313" key="1">
    <source>
        <dbReference type="EMBL" id="AHC16299.1"/>
    </source>
</evidence>
<dbReference type="EMBL" id="CP006939">
    <property type="protein sequence ID" value="AHC16299.1"/>
    <property type="molecule type" value="Genomic_DNA"/>
</dbReference>
<protein>
    <submittedName>
        <fullName evidence="1">Uncharacterized protein</fullName>
    </submittedName>
</protein>
<proteinExistence type="predicted"/>
<gene>
    <name evidence="1" type="ORF">L21SP2_2953</name>
</gene>